<dbReference type="Pfam" id="PF04326">
    <property type="entry name" value="SLFN_AlbA_2"/>
    <property type="match status" value="1"/>
</dbReference>
<accession>A0A1H8GJ29</accession>
<dbReference type="InterPro" id="IPR038475">
    <property type="entry name" value="RecG_C_sf"/>
</dbReference>
<dbReference type="RefSeq" id="WP_090748412.1">
    <property type="nucleotide sequence ID" value="NZ_FOBW01000013.1"/>
</dbReference>
<dbReference type="AlphaFoldDB" id="A0A1H8GJ29"/>
<keyword evidence="2" id="KW-0347">Helicase</keyword>
<keyword evidence="2" id="KW-0547">Nucleotide-binding</keyword>
<dbReference type="STRING" id="930146.SAMN05192533_11343"/>
<dbReference type="GO" id="GO:0004386">
    <property type="term" value="F:helicase activity"/>
    <property type="evidence" value="ECO:0007669"/>
    <property type="project" value="UniProtKB-KW"/>
</dbReference>
<dbReference type="Gene3D" id="3.30.565.60">
    <property type="match status" value="1"/>
</dbReference>
<gene>
    <name evidence="2" type="ORF">SAMN05192533_11343</name>
</gene>
<organism evidence="2 3">
    <name type="scientific">Mesobacillus persicus</name>
    <dbReference type="NCBI Taxonomy" id="930146"/>
    <lineage>
        <taxon>Bacteria</taxon>
        <taxon>Bacillati</taxon>
        <taxon>Bacillota</taxon>
        <taxon>Bacilli</taxon>
        <taxon>Bacillales</taxon>
        <taxon>Bacillaceae</taxon>
        <taxon>Mesobacillus</taxon>
    </lineage>
</organism>
<evidence type="ECO:0000313" key="2">
    <source>
        <dbReference type="EMBL" id="SEN43497.1"/>
    </source>
</evidence>
<keyword evidence="3" id="KW-1185">Reference proteome</keyword>
<dbReference type="InterPro" id="IPR007421">
    <property type="entry name" value="Schlafen_AlbA_2_dom"/>
</dbReference>
<dbReference type="InterPro" id="IPR036388">
    <property type="entry name" value="WH-like_DNA-bd_sf"/>
</dbReference>
<keyword evidence="2" id="KW-0067">ATP-binding</keyword>
<proteinExistence type="predicted"/>
<evidence type="ECO:0000313" key="3">
    <source>
        <dbReference type="Proteomes" id="UP000198553"/>
    </source>
</evidence>
<evidence type="ECO:0000259" key="1">
    <source>
        <dbReference type="Pfam" id="PF04326"/>
    </source>
</evidence>
<dbReference type="Gene3D" id="1.10.10.10">
    <property type="entry name" value="Winged helix-like DNA-binding domain superfamily/Winged helix DNA-binding domain"/>
    <property type="match status" value="1"/>
</dbReference>
<dbReference type="InterPro" id="IPR038461">
    <property type="entry name" value="Schlafen_AlbA_2_dom_sf"/>
</dbReference>
<dbReference type="OrthoDB" id="9768354at2"/>
<name>A0A1H8GJ29_9BACI</name>
<dbReference type="PANTHER" id="PTHR30595">
    <property type="entry name" value="GLPR-RELATED TRANSCRIPTIONAL REPRESSOR"/>
    <property type="match status" value="1"/>
</dbReference>
<feature type="domain" description="Schlafen AlbA-2" evidence="1">
    <location>
        <begin position="11"/>
        <end position="123"/>
    </location>
</feature>
<dbReference type="EMBL" id="FOBW01000013">
    <property type="protein sequence ID" value="SEN43497.1"/>
    <property type="molecule type" value="Genomic_DNA"/>
</dbReference>
<sequence length="546" mass="62420">MDIKEVIKQGETKYVEFKSWVKANKKELMNILTNEAVGFANSDGGIILVGVEDDGEITGCDDYDEQGIIESIYDKTIPKLFTDIDVIKIANKDIIKISIQKSHEIVATSKGVVFKRLGKNTKPFYPSEYTSNSIKGFKGDYSAKIIEPATNDDIDFTEVERLKLKIQSRDKDSTLYQSDNITFLKDLRLIDIIGDEIQLTVAGLLFVGTKEAITRYLPQSEIIILTYNEGQTEYHKRLELKVPLVQAVDRIQQFFEDRNGIQNIQMGLFKLEIQDYPINVFQEALLNAISHRDYESTSSIFVKFYPNEIIIENPGSFPSGVDSTNIITHPSSPRNKLIAETLQKLRYVQRSGQGVDIIFKDMLSLGKSAPEYNLYSEAVSLTLRSSLEDIEFLKFITKEEETNGEFSVSEICILKYIKSNKTITLGKAAEVAQITTQSAANVLNKLCKKRNILQREARNKYMFTHRVYESFNANIEYTKDKDFDEIQANVMILDYLSKNEYITRKEVERLCGFSPATSKRILKDLREQERIILEGQNKSSKYKLKK</sequence>
<dbReference type="Gene3D" id="3.30.950.30">
    <property type="entry name" value="Schlafen, AAA domain"/>
    <property type="match status" value="1"/>
</dbReference>
<keyword evidence="2" id="KW-0378">Hydrolase</keyword>
<dbReference type="Proteomes" id="UP000198553">
    <property type="component" value="Unassembled WGS sequence"/>
</dbReference>
<protein>
    <submittedName>
        <fullName evidence="2">ATP-dependent DNA helicase RecG</fullName>
    </submittedName>
</protein>
<dbReference type="Pfam" id="PF13749">
    <property type="entry name" value="HATPase_c_4"/>
    <property type="match status" value="1"/>
</dbReference>
<reference evidence="3" key="1">
    <citation type="submission" date="2016-10" db="EMBL/GenBank/DDBJ databases">
        <authorList>
            <person name="Varghese N."/>
            <person name="Submissions S."/>
        </authorList>
    </citation>
    <scope>NUCLEOTIDE SEQUENCE [LARGE SCALE GENOMIC DNA]</scope>
    <source>
        <strain evidence="3">B48,IBRC-M 10115,DSM 25386,CECT 8001</strain>
    </source>
</reference>
<dbReference type="PANTHER" id="PTHR30595:SF6">
    <property type="entry name" value="SCHLAFEN ALBA-2 DOMAIN-CONTAINING PROTEIN"/>
    <property type="match status" value="1"/>
</dbReference>